<dbReference type="InterPro" id="IPR000653">
    <property type="entry name" value="DegT/StrS_aminotransferase"/>
</dbReference>
<evidence type="ECO:0000313" key="6">
    <source>
        <dbReference type="Proteomes" id="UP000217289"/>
    </source>
</evidence>
<dbReference type="Gene3D" id="3.90.1150.10">
    <property type="entry name" value="Aspartate Aminotransferase, domain 1"/>
    <property type="match status" value="1"/>
</dbReference>
<dbReference type="GO" id="GO:0000271">
    <property type="term" value="P:polysaccharide biosynthetic process"/>
    <property type="evidence" value="ECO:0007669"/>
    <property type="project" value="TreeGrafter"/>
</dbReference>
<dbReference type="InterPro" id="IPR015421">
    <property type="entry name" value="PyrdxlP-dep_Trfase_major"/>
</dbReference>
<accession>A0A286NV44</accession>
<gene>
    <name evidence="5" type="ORF">MEBOL_000374</name>
</gene>
<comment type="similarity">
    <text evidence="1 4">Belongs to the DegT/DnrJ/EryC1 family.</text>
</comment>
<name>A0A286NV44_9BACT</name>
<dbReference type="PANTHER" id="PTHR30244">
    <property type="entry name" value="TRANSAMINASE"/>
    <property type="match status" value="1"/>
</dbReference>
<keyword evidence="5" id="KW-0808">Transferase</keyword>
<reference evidence="5 6" key="1">
    <citation type="submission" date="2017-06" db="EMBL/GenBank/DDBJ databases">
        <authorList>
            <person name="Kim H.J."/>
            <person name="Triplett B.A."/>
        </authorList>
    </citation>
    <scope>NUCLEOTIDE SEQUENCE [LARGE SCALE GENOMIC DNA]</scope>
    <source>
        <strain evidence="5 6">DSM 14713</strain>
    </source>
</reference>
<evidence type="ECO:0000256" key="3">
    <source>
        <dbReference type="PIRSR" id="PIRSR000390-2"/>
    </source>
</evidence>
<keyword evidence="3 4" id="KW-0663">Pyridoxal phosphate</keyword>
<sequence>MSAPGVVSARRQIDDAFRHRHPDDELYLRRALETGLTGTAPIVEQYERKISERYGINHVLAVSSGSAAVAVALEGIDWEVGDEIIVPPSCPICTVLPIMARGLKPVFCDVRPHNFGLDPEDLARVVSPRTRGIIEVPMWGYPSRADELWSIARALELSLILDLAHCHVTRLNGKWLAEFGDIACFSTHEGKFMSTGEGGFVMTNDATRDARMRAYTRFGNLDGKKVGLNYKLGGLQAAVGIARLDAIDWHLEVRARNRQYLLERINNPLVRELPIVEGGVINGYALLMQVVRGDGRRFVEHLDAHGVPSDVKKYDNQPLYNYPLLADRQRDCRNARELLRSLTTIPLHPQLSTEDLQHIVATVNAYVG</sequence>
<dbReference type="RefSeq" id="WP_095975815.1">
    <property type="nucleotide sequence ID" value="NZ_CP022163.1"/>
</dbReference>
<dbReference type="GO" id="GO:0030170">
    <property type="term" value="F:pyridoxal phosphate binding"/>
    <property type="evidence" value="ECO:0007669"/>
    <property type="project" value="TreeGrafter"/>
</dbReference>
<dbReference type="InterPro" id="IPR015424">
    <property type="entry name" value="PyrdxlP-dep_Trfase"/>
</dbReference>
<dbReference type="SUPFAM" id="SSF53383">
    <property type="entry name" value="PLP-dependent transferases"/>
    <property type="match status" value="1"/>
</dbReference>
<dbReference type="Gene3D" id="3.40.640.10">
    <property type="entry name" value="Type I PLP-dependent aspartate aminotransferase-like (Major domain)"/>
    <property type="match status" value="1"/>
</dbReference>
<dbReference type="PANTHER" id="PTHR30244:SF34">
    <property type="entry name" value="DTDP-4-AMINO-4,6-DIDEOXYGALACTOSE TRANSAMINASE"/>
    <property type="match status" value="1"/>
</dbReference>
<evidence type="ECO:0000256" key="4">
    <source>
        <dbReference type="RuleBase" id="RU004508"/>
    </source>
</evidence>
<keyword evidence="6" id="KW-1185">Reference proteome</keyword>
<feature type="active site" description="Proton acceptor" evidence="2">
    <location>
        <position position="191"/>
    </location>
</feature>
<dbReference type="PIRSF" id="PIRSF000390">
    <property type="entry name" value="PLP_StrS"/>
    <property type="match status" value="1"/>
</dbReference>
<evidence type="ECO:0000313" key="5">
    <source>
        <dbReference type="EMBL" id="ATB26939.1"/>
    </source>
</evidence>
<dbReference type="Pfam" id="PF01041">
    <property type="entry name" value="DegT_DnrJ_EryC1"/>
    <property type="match status" value="1"/>
</dbReference>
<dbReference type="OrthoDB" id="9766188at2"/>
<evidence type="ECO:0000256" key="1">
    <source>
        <dbReference type="ARBA" id="ARBA00037999"/>
    </source>
</evidence>
<dbReference type="EMBL" id="CP022163">
    <property type="protein sequence ID" value="ATB26939.1"/>
    <property type="molecule type" value="Genomic_DNA"/>
</dbReference>
<dbReference type="KEGG" id="mbd:MEBOL_000374"/>
<evidence type="ECO:0000256" key="2">
    <source>
        <dbReference type="PIRSR" id="PIRSR000390-1"/>
    </source>
</evidence>
<organism evidence="5 6">
    <name type="scientific">Melittangium boletus DSM 14713</name>
    <dbReference type="NCBI Taxonomy" id="1294270"/>
    <lineage>
        <taxon>Bacteria</taxon>
        <taxon>Pseudomonadati</taxon>
        <taxon>Myxococcota</taxon>
        <taxon>Myxococcia</taxon>
        <taxon>Myxococcales</taxon>
        <taxon>Cystobacterineae</taxon>
        <taxon>Archangiaceae</taxon>
        <taxon>Melittangium</taxon>
    </lineage>
</organism>
<feature type="modified residue" description="N6-(pyridoxal phosphate)lysine" evidence="3">
    <location>
        <position position="191"/>
    </location>
</feature>
<dbReference type="GO" id="GO:0008483">
    <property type="term" value="F:transaminase activity"/>
    <property type="evidence" value="ECO:0007669"/>
    <property type="project" value="UniProtKB-KW"/>
</dbReference>
<dbReference type="Proteomes" id="UP000217289">
    <property type="component" value="Chromosome"/>
</dbReference>
<dbReference type="InterPro" id="IPR015422">
    <property type="entry name" value="PyrdxlP-dep_Trfase_small"/>
</dbReference>
<protein>
    <submittedName>
        <fullName evidence="5">Aminotransferase</fullName>
    </submittedName>
</protein>
<keyword evidence="5" id="KW-0032">Aminotransferase</keyword>
<dbReference type="AlphaFoldDB" id="A0A286NV44"/>
<proteinExistence type="inferred from homology"/>